<dbReference type="GO" id="GO:0003676">
    <property type="term" value="F:nucleic acid binding"/>
    <property type="evidence" value="ECO:0007669"/>
    <property type="project" value="InterPro"/>
</dbReference>
<name>A0A3L6TTX6_PANMI</name>
<gene>
    <name evidence="1" type="ORF">C2845_PM01G06690</name>
</gene>
<dbReference type="GO" id="GO:0004535">
    <property type="term" value="F:poly(A)-specific ribonuclease activity"/>
    <property type="evidence" value="ECO:0007669"/>
    <property type="project" value="InterPro"/>
</dbReference>
<sequence length="232" mass="25252">MSPPPHHGHAGRGAMRVVDVWAHNQDQELARIRELARRFPIAARAPSRDGELALGGRVWRFHLGAGAGLADPRRVCAGIRAHARATMPRGALVTSDGTEDVAYLVRHIVDGGLPRRRDEFLRACSVCFPALSDLRVLAEWTTPAGHPPPLGAAAGGSGAFRAFLALAQGAWFWEVKVAYNAFLYGLGAADNEYLVRYKVEDEERARHGSGSYCSFTYTTRQSSKTNIISSNC</sequence>
<dbReference type="GO" id="GO:0030014">
    <property type="term" value="C:CCR4-NOT complex"/>
    <property type="evidence" value="ECO:0007669"/>
    <property type="project" value="InterPro"/>
</dbReference>
<evidence type="ECO:0000313" key="2">
    <source>
        <dbReference type="Proteomes" id="UP000275267"/>
    </source>
</evidence>
<dbReference type="EMBL" id="PQIB02000001">
    <property type="protein sequence ID" value="RLN43001.1"/>
    <property type="molecule type" value="Genomic_DNA"/>
</dbReference>
<protein>
    <submittedName>
        <fullName evidence="1">Uncharacterized protein</fullName>
    </submittedName>
</protein>
<dbReference type="OrthoDB" id="690955at2759"/>
<reference evidence="2" key="1">
    <citation type="journal article" date="2019" name="Nat. Commun.">
        <title>The genome of broomcorn millet.</title>
        <authorList>
            <person name="Zou C."/>
            <person name="Miki D."/>
            <person name="Li D."/>
            <person name="Tang Q."/>
            <person name="Xiao L."/>
            <person name="Rajput S."/>
            <person name="Deng P."/>
            <person name="Jia W."/>
            <person name="Huang R."/>
            <person name="Zhang M."/>
            <person name="Sun Y."/>
            <person name="Hu J."/>
            <person name="Fu X."/>
            <person name="Schnable P.S."/>
            <person name="Li F."/>
            <person name="Zhang H."/>
            <person name="Feng B."/>
            <person name="Zhu X."/>
            <person name="Liu R."/>
            <person name="Schnable J.C."/>
            <person name="Zhu J.-K."/>
            <person name="Zhang H."/>
        </authorList>
    </citation>
    <scope>NUCLEOTIDE SEQUENCE [LARGE SCALE GENOMIC DNA]</scope>
</reference>
<dbReference type="STRING" id="4540.A0A3L6TTX6"/>
<dbReference type="InterPro" id="IPR036397">
    <property type="entry name" value="RNaseH_sf"/>
</dbReference>
<keyword evidence="2" id="KW-1185">Reference proteome</keyword>
<organism evidence="1 2">
    <name type="scientific">Panicum miliaceum</name>
    <name type="common">Proso millet</name>
    <name type="synonym">Broomcorn millet</name>
    <dbReference type="NCBI Taxonomy" id="4540"/>
    <lineage>
        <taxon>Eukaryota</taxon>
        <taxon>Viridiplantae</taxon>
        <taxon>Streptophyta</taxon>
        <taxon>Embryophyta</taxon>
        <taxon>Tracheophyta</taxon>
        <taxon>Spermatophyta</taxon>
        <taxon>Magnoliopsida</taxon>
        <taxon>Liliopsida</taxon>
        <taxon>Poales</taxon>
        <taxon>Poaceae</taxon>
        <taxon>PACMAD clade</taxon>
        <taxon>Panicoideae</taxon>
        <taxon>Panicodae</taxon>
        <taxon>Paniceae</taxon>
        <taxon>Panicinae</taxon>
        <taxon>Panicum</taxon>
        <taxon>Panicum sect. Panicum</taxon>
    </lineage>
</organism>
<dbReference type="InterPro" id="IPR039637">
    <property type="entry name" value="CNOT7/CNOT8/Pop2"/>
</dbReference>
<dbReference type="InterPro" id="IPR012337">
    <property type="entry name" value="RNaseH-like_sf"/>
</dbReference>
<dbReference type="PANTHER" id="PTHR10797">
    <property type="entry name" value="CCR4-NOT TRANSCRIPTION COMPLEX SUBUNIT"/>
    <property type="match status" value="1"/>
</dbReference>
<dbReference type="Proteomes" id="UP000275267">
    <property type="component" value="Unassembled WGS sequence"/>
</dbReference>
<dbReference type="AlphaFoldDB" id="A0A3L6TTX6"/>
<evidence type="ECO:0000313" key="1">
    <source>
        <dbReference type="EMBL" id="RLN43001.1"/>
    </source>
</evidence>
<dbReference type="Gene3D" id="3.30.420.10">
    <property type="entry name" value="Ribonuclease H-like superfamily/Ribonuclease H"/>
    <property type="match status" value="1"/>
</dbReference>
<accession>A0A3L6TTX6</accession>
<comment type="caution">
    <text evidence="1">The sequence shown here is derived from an EMBL/GenBank/DDBJ whole genome shotgun (WGS) entry which is preliminary data.</text>
</comment>
<dbReference type="SUPFAM" id="SSF53098">
    <property type="entry name" value="Ribonuclease H-like"/>
    <property type="match status" value="1"/>
</dbReference>
<proteinExistence type="predicted"/>